<accession>A0A0A8J8V1</accession>
<proteinExistence type="predicted"/>
<evidence type="ECO:0000313" key="2">
    <source>
        <dbReference type="EMBL" id="BAQ02647.2"/>
    </source>
</evidence>
<protein>
    <recommendedName>
        <fullName evidence="1">Divergent DnaB-like ATPase domain-containing protein</fullName>
    </recommendedName>
</protein>
<dbReference type="SUPFAM" id="SSF52540">
    <property type="entry name" value="P-loop containing nucleoside triphosphate hydrolases"/>
    <property type="match status" value="1"/>
</dbReference>
<dbReference type="EMBL" id="AP014693">
    <property type="protein sequence ID" value="BAQ02647.2"/>
    <property type="molecule type" value="Genomic_DNA"/>
</dbReference>
<dbReference type="Pfam" id="PF20307">
    <property type="entry name" value="divDNAB"/>
    <property type="match status" value="1"/>
</dbReference>
<dbReference type="Gene3D" id="3.40.50.300">
    <property type="entry name" value="P-loop containing nucleotide triphosphate hydrolases"/>
    <property type="match status" value="1"/>
</dbReference>
<reference evidence="2 3" key="1">
    <citation type="submission" date="2014-12" db="EMBL/GenBank/DDBJ databases">
        <title>Genome analysis of a novel jumbo phage RSL2 infecting the phytopathogen Ralstonia solanacearum.</title>
        <authorList>
            <person name="Kawasaki T."/>
            <person name="Fujie M."/>
            <person name="Chatchawankanphanich O."/>
            <person name="Ogata H."/>
            <person name="Yamada T."/>
        </authorList>
    </citation>
    <scope>NUCLEOTIDE SEQUENCE [LARGE SCALE GENOMIC DNA]</scope>
    <source>
        <strain evidence="2 3">RSL2</strain>
    </source>
</reference>
<name>A0A0A8J8V1_9CAUD</name>
<organism evidence="2 3">
    <name type="scientific">Ralstonia phage RSL2</name>
    <dbReference type="NCBI Taxonomy" id="1585840"/>
    <lineage>
        <taxon>Viruses</taxon>
        <taxon>Duplodnaviria</taxon>
        <taxon>Heunggongvirae</taxon>
        <taxon>Uroviricota</taxon>
        <taxon>Caudoviricetes</taxon>
        <taxon>Chimalliviridae</taxon>
        <taxon>Chiangmaivirus</taxon>
        <taxon>Chiangmaivirus RSL2</taxon>
    </lineage>
</organism>
<evidence type="ECO:0000259" key="1">
    <source>
        <dbReference type="Pfam" id="PF20307"/>
    </source>
</evidence>
<dbReference type="Proteomes" id="UP000203794">
    <property type="component" value="Segment"/>
</dbReference>
<feature type="domain" description="Divergent DnaB-like ATPase" evidence="1">
    <location>
        <begin position="141"/>
        <end position="488"/>
    </location>
</feature>
<dbReference type="InterPro" id="IPR046881">
    <property type="entry name" value="divDNAB"/>
</dbReference>
<sequence length="495" mass="56251">MLHLESQIEGENARSSDLATSLLATVKIPEADVGLIDSEREIIGSLYNICRKLANAPVGDEMDKSDLLQEVRLHCGTEIDLFESFKEGIVLELSQDGLKKRVNHIRKELKSYLHYEGTKKRIFDVAHTLRFKENSIEDMDTYLREFSTDIESSLSKSSKQDEAILGTIDMGDKETVVKAACAVSDEQSGAGKLKTHLQDLNDMFNGGVRRGEFVCSSALPHNNKTGFSLDIFAGIARNNDPYLFDPKKKPLLLRISFEDDVEMNFNHLYKHFWEQEYGEVAVMVGKSEDEIAQYVMDKMTEKGWHVRMYKVDPSLWTIFDLFAFVRDLESQGYEIALCMLDYMRKMPTTGCVQGIAGADVRDMARRCRNFFNARKTAFWTPHQISTQAKEIQRSVPKDFVKMLPGGGYYDGCKSLDAEIDIELFQHIEKHNGHSYLTLHRGKHRGAPVLAEELKYLVYQFYDIGGIPPDFGGERSGLRKVGGKRASEAETDFDWL</sequence>
<evidence type="ECO:0000313" key="3">
    <source>
        <dbReference type="Proteomes" id="UP000203794"/>
    </source>
</evidence>
<keyword evidence="3" id="KW-1185">Reference proteome</keyword>
<dbReference type="InterPro" id="IPR027417">
    <property type="entry name" value="P-loop_NTPase"/>
</dbReference>